<dbReference type="PANTHER" id="PTHR37563">
    <property type="entry name" value="PHYTANOYL-COA DIOXYGENASE FAMILY PROTEIN (AFU_ORTHOLOGUE AFUA_2G03330)"/>
    <property type="match status" value="1"/>
</dbReference>
<dbReference type="Proteomes" id="UP000655751">
    <property type="component" value="Unassembled WGS sequence"/>
</dbReference>
<keyword evidence="1" id="KW-0560">Oxidoreductase</keyword>
<comment type="caution">
    <text evidence="1">The sequence shown here is derived from an EMBL/GenBank/DDBJ whole genome shotgun (WGS) entry which is preliminary data.</text>
</comment>
<evidence type="ECO:0000313" key="2">
    <source>
        <dbReference type="Proteomes" id="UP000655751"/>
    </source>
</evidence>
<sequence>MAQTAVGGPAPAQDELAESKTQLREQGWCVLPGVLSARQVEQGRKLLWSAAEAQAAAGVSGAHLDPNDRNVRVFNLPAVDRYFIDLLVHPLAMSLVRSVLDTPPLVSNFTANIALPGSGSMRVHSDQALVVPEPWTTPWAINIIWCLDAVREENGATRYLPDSHHFSRRADVPADAEQRMRAYSAPAGSLIAMDGRVWHTSGSNVTVDEQRAMLFAYYSADFLRQQMNWSLTLPPKTIEAMSDSTKGLFGISASGNTRIGAELTELGGR</sequence>
<dbReference type="PANTHER" id="PTHR37563:SF2">
    <property type="entry name" value="PHYTANOYL-COA DIOXYGENASE FAMILY PROTEIN (AFU_ORTHOLOGUE AFUA_2G03330)"/>
    <property type="match status" value="1"/>
</dbReference>
<evidence type="ECO:0000313" key="1">
    <source>
        <dbReference type="EMBL" id="MBH0779745.1"/>
    </source>
</evidence>
<proteinExistence type="predicted"/>
<dbReference type="AlphaFoldDB" id="A0A931IG56"/>
<dbReference type="RefSeq" id="WP_196152065.1">
    <property type="nucleotide sequence ID" value="NZ_JADMLG010000012.1"/>
</dbReference>
<protein>
    <submittedName>
        <fullName evidence="1">Phytanoyl-CoA dioxygenase family protein</fullName>
    </submittedName>
</protein>
<gene>
    <name evidence="1" type="ORF">IT779_26080</name>
</gene>
<dbReference type="SUPFAM" id="SSF51197">
    <property type="entry name" value="Clavaminate synthase-like"/>
    <property type="match status" value="1"/>
</dbReference>
<reference evidence="1" key="1">
    <citation type="submission" date="2020-11" db="EMBL/GenBank/DDBJ databases">
        <title>Nocardia NEAU-351.nov., a novel actinomycete isolated from the cow dung.</title>
        <authorList>
            <person name="Zhang X."/>
        </authorList>
    </citation>
    <scope>NUCLEOTIDE SEQUENCE</scope>
    <source>
        <strain evidence="1">NEAU-351</strain>
    </source>
</reference>
<keyword evidence="2" id="KW-1185">Reference proteome</keyword>
<dbReference type="GO" id="GO:0016706">
    <property type="term" value="F:2-oxoglutarate-dependent dioxygenase activity"/>
    <property type="evidence" value="ECO:0007669"/>
    <property type="project" value="UniProtKB-ARBA"/>
</dbReference>
<dbReference type="Pfam" id="PF05721">
    <property type="entry name" value="PhyH"/>
    <property type="match status" value="1"/>
</dbReference>
<dbReference type="InterPro" id="IPR051961">
    <property type="entry name" value="Fungal_Metabolite_Diox"/>
</dbReference>
<dbReference type="EMBL" id="JADMLG010000012">
    <property type="protein sequence ID" value="MBH0779745.1"/>
    <property type="molecule type" value="Genomic_DNA"/>
</dbReference>
<keyword evidence="1" id="KW-0223">Dioxygenase</keyword>
<dbReference type="Gene3D" id="2.60.120.620">
    <property type="entry name" value="q2cbj1_9rhob like domain"/>
    <property type="match status" value="1"/>
</dbReference>
<name>A0A931IG56_9NOCA</name>
<accession>A0A931IG56</accession>
<organism evidence="1 2">
    <name type="scientific">Nocardia bovistercoris</name>
    <dbReference type="NCBI Taxonomy" id="2785916"/>
    <lineage>
        <taxon>Bacteria</taxon>
        <taxon>Bacillati</taxon>
        <taxon>Actinomycetota</taxon>
        <taxon>Actinomycetes</taxon>
        <taxon>Mycobacteriales</taxon>
        <taxon>Nocardiaceae</taxon>
        <taxon>Nocardia</taxon>
    </lineage>
</organism>
<dbReference type="InterPro" id="IPR008775">
    <property type="entry name" value="Phytyl_CoA_dOase-like"/>
</dbReference>